<dbReference type="RefSeq" id="WP_014857189.1">
    <property type="nucleotide sequence ID" value="NC_018178.1"/>
</dbReference>
<dbReference type="KEGG" id="mro:MROS_2529"/>
<organism evidence="1 2">
    <name type="scientific">Melioribacter roseus (strain DSM 23840 / JCM 17771 / VKM B-2668 / P3M-2)</name>
    <dbReference type="NCBI Taxonomy" id="1191523"/>
    <lineage>
        <taxon>Bacteria</taxon>
        <taxon>Pseudomonadati</taxon>
        <taxon>Ignavibacteriota</taxon>
        <taxon>Ignavibacteria</taxon>
        <taxon>Ignavibacteriales</taxon>
        <taxon>Melioribacteraceae</taxon>
        <taxon>Melioribacter</taxon>
    </lineage>
</organism>
<name>I6ZUR6_MELRP</name>
<reference evidence="1 2" key="1">
    <citation type="journal article" date="2013" name="PLoS ONE">
        <title>Genomic analysis of Melioribacter roseus, facultatively anaerobic organotrophic bacterium representing a novel deep lineage within Bacteriodetes/Chlorobi group.</title>
        <authorList>
            <person name="Kadnikov V.V."/>
            <person name="Mardanov A.V."/>
            <person name="Podosokorskaya O.A."/>
            <person name="Gavrilov S.N."/>
            <person name="Kublanov I.V."/>
            <person name="Beletsky A.V."/>
            <person name="Bonch-Osmolovskaya E.A."/>
            <person name="Ravin N.V."/>
        </authorList>
    </citation>
    <scope>NUCLEOTIDE SEQUENCE [LARGE SCALE GENOMIC DNA]</scope>
    <source>
        <strain evidence="2">JCM 17771 / P3M-2</strain>
    </source>
</reference>
<gene>
    <name evidence="1" type="ordered locus">MROS_2529</name>
</gene>
<evidence type="ECO:0000313" key="2">
    <source>
        <dbReference type="Proteomes" id="UP000009011"/>
    </source>
</evidence>
<dbReference type="STRING" id="1191523.MROS_2529"/>
<evidence type="ECO:0000313" key="1">
    <source>
        <dbReference type="EMBL" id="AFN75759.1"/>
    </source>
</evidence>
<proteinExistence type="predicted"/>
<keyword evidence="2" id="KW-1185">Reference proteome</keyword>
<dbReference type="AlphaFoldDB" id="I6ZUR6"/>
<sequence length="129" mass="15175">MNYAKNEVEFIAKYGDAGLQWFKTNYPVLKNFDLPIPYETLKDFYLADYKYRRLKPEPAYLDNYELLFSYFLANYGKPLNEKQVVKSDLEYLFSNIGAGVKRTISQITSNVDKVIPLLILFMVYKIVKD</sequence>
<accession>I6ZUR6</accession>
<protein>
    <submittedName>
        <fullName evidence="1">Uncharacterized protein</fullName>
    </submittedName>
</protein>
<dbReference type="Proteomes" id="UP000009011">
    <property type="component" value="Chromosome"/>
</dbReference>
<dbReference type="HOGENOM" id="CLU_1946257_0_0_10"/>
<dbReference type="EMBL" id="CP003557">
    <property type="protein sequence ID" value="AFN75759.1"/>
    <property type="molecule type" value="Genomic_DNA"/>
</dbReference>